<dbReference type="PANTHER" id="PTHR33840">
    <property type="match status" value="1"/>
</dbReference>
<protein>
    <submittedName>
        <fullName evidence="2">DUF2235 domain-containing protein</fullName>
    </submittedName>
</protein>
<dbReference type="SUPFAM" id="SSF141371">
    <property type="entry name" value="PilZ domain-like"/>
    <property type="match status" value="1"/>
</dbReference>
<name>A0ABY4VYZ3_9PROT</name>
<dbReference type="PANTHER" id="PTHR33840:SF1">
    <property type="entry name" value="TLE1 PHOSPHOLIPASE DOMAIN-CONTAINING PROTEIN"/>
    <property type="match status" value="1"/>
</dbReference>
<dbReference type="Proteomes" id="UP001056291">
    <property type="component" value="Chromosome"/>
</dbReference>
<dbReference type="InterPro" id="IPR018712">
    <property type="entry name" value="Tle1-like_cat"/>
</dbReference>
<dbReference type="RefSeq" id="WP_251932589.1">
    <property type="nucleotide sequence ID" value="NZ_CP098747.1"/>
</dbReference>
<feature type="domain" description="T6SS Phospholipase effector Tle1-like catalytic" evidence="1">
    <location>
        <begin position="3"/>
        <end position="260"/>
    </location>
</feature>
<reference evidence="2" key="1">
    <citation type="submission" date="2022-06" db="EMBL/GenBank/DDBJ databases">
        <title>Sneathiella actinostolidae sp. nov., isolated from a sea anemonein the Western Pacific Ocean.</title>
        <authorList>
            <person name="Wei M.J."/>
        </authorList>
    </citation>
    <scope>NUCLEOTIDE SEQUENCE</scope>
    <source>
        <strain evidence="2">PHK-P5</strain>
    </source>
</reference>
<evidence type="ECO:0000313" key="2">
    <source>
        <dbReference type="EMBL" id="USG59819.1"/>
    </source>
</evidence>
<dbReference type="EMBL" id="CP098747">
    <property type="protein sequence ID" value="USG59819.1"/>
    <property type="molecule type" value="Genomic_DNA"/>
</dbReference>
<gene>
    <name evidence="2" type="ORF">NBZ79_11590</name>
</gene>
<evidence type="ECO:0000313" key="3">
    <source>
        <dbReference type="Proteomes" id="UP001056291"/>
    </source>
</evidence>
<keyword evidence="3" id="KW-1185">Reference proteome</keyword>
<proteinExistence type="predicted"/>
<sequence length="452" mass="50132">MGRNLVIFSDCCWQRTEYRSKKRQVPSNISLAQQSLAPISRNGREQLGYPALSDASSSKVKRLARRLFGAGLKAEIFDAYSFLAHTYKPDDQIYMFGAGLGAFNLRRLVDMIDRVGLLLPEDIAGLADAFEYSQIPVEALDTPAAQNISDRLDGRKIEINFLGCLDTIGSYGLPTPGLNKISQSWMMLHDHKINSNVSAAYQALALDEKRSRFRPGIWTGAQSPEIQAVEQVWFAGSHENTVGGRRDSGLSDIALNWLLRRAEYHGLQIDHNILDEFSAPDPGGKISNSKWRLLTAPLSLRKARYRPVGQSSPGFADISCAEPEKLHETVLVRQKTVKKYSPHQLASLQAGAIPVFSEREEAIQNRRLHQRFSGNWPAILIDDEGKTSVSLIDYSQTGARIWAAGSALSGTTYLLKSSLKFMNGLKSRVIWAKDGFIGLKFDVPLSAEHIAT</sequence>
<evidence type="ECO:0000259" key="1">
    <source>
        <dbReference type="Pfam" id="PF09994"/>
    </source>
</evidence>
<accession>A0ABY4VYZ3</accession>
<organism evidence="2 3">
    <name type="scientific">Sneathiella marina</name>
    <dbReference type="NCBI Taxonomy" id="2950108"/>
    <lineage>
        <taxon>Bacteria</taxon>
        <taxon>Pseudomonadati</taxon>
        <taxon>Pseudomonadota</taxon>
        <taxon>Alphaproteobacteria</taxon>
        <taxon>Sneathiellales</taxon>
        <taxon>Sneathiellaceae</taxon>
        <taxon>Sneathiella</taxon>
    </lineage>
</organism>
<dbReference type="Pfam" id="PF09994">
    <property type="entry name" value="T6SS_Tle1-like_cat"/>
    <property type="match status" value="1"/>
</dbReference>